<protein>
    <submittedName>
        <fullName evidence="5">ABC transporter ATP-binding protein</fullName>
    </submittedName>
</protein>
<proteinExistence type="predicted"/>
<accession>A0AA41QYG3</accession>
<dbReference type="SUPFAM" id="SSF52540">
    <property type="entry name" value="P-loop containing nucleoside triphosphate hydrolases"/>
    <property type="match status" value="1"/>
</dbReference>
<sequence>MTQTGIAHPTIAASVRGITKTYGTGDTQAIALDGIDLDIHRGTLTAIMGPSGSGKSTLMHVFAGLDSATTGRVMIGDTDITDLDDDALTLLRRRKLGFVFQAFNLVPTLSVLGNVELPFELDGRKPGAGERAWINELLGRLGLSGLENRRPHELSGGQQQRVAIARALASKPTLIFADEPTGNLDSKSSRDVLSLLGVLTREYDQTVVLVTHDPVAASYADRVLFIADGAIVHDVGRSDPKALSDIILMLEVAA</sequence>
<dbReference type="Pfam" id="PF00005">
    <property type="entry name" value="ABC_tran"/>
    <property type="match status" value="1"/>
</dbReference>
<dbReference type="EMBL" id="JALGAR010000009">
    <property type="protein sequence ID" value="MCI4660056.1"/>
    <property type="molecule type" value="Genomic_DNA"/>
</dbReference>
<dbReference type="GO" id="GO:0005524">
    <property type="term" value="F:ATP binding"/>
    <property type="evidence" value="ECO:0007669"/>
    <property type="project" value="UniProtKB-KW"/>
</dbReference>
<dbReference type="PANTHER" id="PTHR24220:SF685">
    <property type="entry name" value="ABC TRANSPORTER RELATED"/>
    <property type="match status" value="1"/>
</dbReference>
<evidence type="ECO:0000256" key="2">
    <source>
        <dbReference type="ARBA" id="ARBA00022741"/>
    </source>
</evidence>
<evidence type="ECO:0000256" key="3">
    <source>
        <dbReference type="ARBA" id="ARBA00022840"/>
    </source>
</evidence>
<dbReference type="PANTHER" id="PTHR24220">
    <property type="entry name" value="IMPORT ATP-BINDING PROTEIN"/>
    <property type="match status" value="1"/>
</dbReference>
<keyword evidence="3 5" id="KW-0067">ATP-binding</keyword>
<dbReference type="Proteomes" id="UP001165341">
    <property type="component" value="Unassembled WGS sequence"/>
</dbReference>
<dbReference type="InterPro" id="IPR017911">
    <property type="entry name" value="MacB-like_ATP-bd"/>
</dbReference>
<feature type="domain" description="ABC transporter" evidence="4">
    <location>
        <begin position="13"/>
        <end position="253"/>
    </location>
</feature>
<dbReference type="InterPro" id="IPR027417">
    <property type="entry name" value="P-loop_NTPase"/>
</dbReference>
<dbReference type="PROSITE" id="PS50893">
    <property type="entry name" value="ABC_TRANSPORTER_2"/>
    <property type="match status" value="1"/>
</dbReference>
<dbReference type="InterPro" id="IPR017871">
    <property type="entry name" value="ABC_transporter-like_CS"/>
</dbReference>
<dbReference type="GO" id="GO:0005886">
    <property type="term" value="C:plasma membrane"/>
    <property type="evidence" value="ECO:0007669"/>
    <property type="project" value="TreeGrafter"/>
</dbReference>
<keyword evidence="2" id="KW-0547">Nucleotide-binding</keyword>
<dbReference type="RefSeq" id="WP_243013485.1">
    <property type="nucleotide sequence ID" value="NZ_JALGAR010000009.1"/>
</dbReference>
<dbReference type="InterPro" id="IPR003439">
    <property type="entry name" value="ABC_transporter-like_ATP-bd"/>
</dbReference>
<organism evidence="5 6">
    <name type="scientific">Cryobacterium zhongshanensis</name>
    <dbReference type="NCBI Taxonomy" id="2928153"/>
    <lineage>
        <taxon>Bacteria</taxon>
        <taxon>Bacillati</taxon>
        <taxon>Actinomycetota</taxon>
        <taxon>Actinomycetes</taxon>
        <taxon>Micrococcales</taxon>
        <taxon>Microbacteriaceae</taxon>
        <taxon>Cryobacterium</taxon>
    </lineage>
</organism>
<dbReference type="FunFam" id="3.40.50.300:FF:000032">
    <property type="entry name" value="Export ABC transporter ATP-binding protein"/>
    <property type="match status" value="1"/>
</dbReference>
<reference evidence="5" key="1">
    <citation type="submission" date="2022-03" db="EMBL/GenBank/DDBJ databases">
        <title>Cryobacterium sp. nov. strain ZS14-85, isolated from Antarctic soil.</title>
        <authorList>
            <person name="Li J."/>
            <person name="Niu G."/>
        </authorList>
    </citation>
    <scope>NUCLEOTIDE SEQUENCE</scope>
    <source>
        <strain evidence="5">ZS14-85</strain>
    </source>
</reference>
<evidence type="ECO:0000313" key="6">
    <source>
        <dbReference type="Proteomes" id="UP001165341"/>
    </source>
</evidence>
<dbReference type="InterPro" id="IPR003593">
    <property type="entry name" value="AAA+_ATPase"/>
</dbReference>
<dbReference type="InterPro" id="IPR015854">
    <property type="entry name" value="ABC_transpr_LolD-like"/>
</dbReference>
<gene>
    <name evidence="5" type="ORF">MQH31_19785</name>
</gene>
<name>A0AA41QYG3_9MICO</name>
<dbReference type="SMART" id="SM00382">
    <property type="entry name" value="AAA"/>
    <property type="match status" value="1"/>
</dbReference>
<dbReference type="Gene3D" id="3.40.50.300">
    <property type="entry name" value="P-loop containing nucleotide triphosphate hydrolases"/>
    <property type="match status" value="1"/>
</dbReference>
<dbReference type="CDD" id="cd03255">
    <property type="entry name" value="ABC_MJ0796_LolCDE_FtsE"/>
    <property type="match status" value="1"/>
</dbReference>
<dbReference type="AlphaFoldDB" id="A0AA41QYG3"/>
<evidence type="ECO:0000313" key="5">
    <source>
        <dbReference type="EMBL" id="MCI4660056.1"/>
    </source>
</evidence>
<comment type="caution">
    <text evidence="5">The sequence shown here is derived from an EMBL/GenBank/DDBJ whole genome shotgun (WGS) entry which is preliminary data.</text>
</comment>
<keyword evidence="6" id="KW-1185">Reference proteome</keyword>
<evidence type="ECO:0000259" key="4">
    <source>
        <dbReference type="PROSITE" id="PS50893"/>
    </source>
</evidence>
<evidence type="ECO:0000256" key="1">
    <source>
        <dbReference type="ARBA" id="ARBA00022448"/>
    </source>
</evidence>
<dbReference type="GO" id="GO:0016887">
    <property type="term" value="F:ATP hydrolysis activity"/>
    <property type="evidence" value="ECO:0007669"/>
    <property type="project" value="InterPro"/>
</dbReference>
<dbReference type="GO" id="GO:0022857">
    <property type="term" value="F:transmembrane transporter activity"/>
    <property type="evidence" value="ECO:0007669"/>
    <property type="project" value="TreeGrafter"/>
</dbReference>
<keyword evidence="1" id="KW-0813">Transport</keyword>
<dbReference type="GO" id="GO:0098796">
    <property type="term" value="C:membrane protein complex"/>
    <property type="evidence" value="ECO:0007669"/>
    <property type="project" value="UniProtKB-ARBA"/>
</dbReference>
<dbReference type="PROSITE" id="PS00211">
    <property type="entry name" value="ABC_TRANSPORTER_1"/>
    <property type="match status" value="1"/>
</dbReference>